<keyword evidence="7" id="KW-0862">Zinc</keyword>
<feature type="compositionally biased region" description="Basic and acidic residues" evidence="11">
    <location>
        <begin position="1322"/>
        <end position="1344"/>
    </location>
</feature>
<evidence type="ECO:0000256" key="6">
    <source>
        <dbReference type="ARBA" id="ARBA00022777"/>
    </source>
</evidence>
<dbReference type="SUPFAM" id="SSF56104">
    <property type="entry name" value="SAICAR synthase-like"/>
    <property type="match status" value="1"/>
</dbReference>
<dbReference type="EC" id="2.7.1.150" evidence="1"/>
<feature type="compositionally biased region" description="Polar residues" evidence="11">
    <location>
        <begin position="708"/>
        <end position="733"/>
    </location>
</feature>
<feature type="compositionally biased region" description="Basic and acidic residues" evidence="11">
    <location>
        <begin position="1432"/>
        <end position="1453"/>
    </location>
</feature>
<dbReference type="SMART" id="SM00330">
    <property type="entry name" value="PIPKc"/>
    <property type="match status" value="1"/>
</dbReference>
<evidence type="ECO:0000256" key="2">
    <source>
        <dbReference type="ARBA" id="ARBA00022679"/>
    </source>
</evidence>
<keyword evidence="8 10" id="KW-0067">ATP-binding</keyword>
<feature type="compositionally biased region" description="Basic and acidic residues" evidence="11">
    <location>
        <begin position="690"/>
        <end position="706"/>
    </location>
</feature>
<evidence type="ECO:0000256" key="3">
    <source>
        <dbReference type="ARBA" id="ARBA00022723"/>
    </source>
</evidence>
<keyword evidence="2 10" id="KW-0808">Transferase</keyword>
<feature type="compositionally biased region" description="Basic residues" evidence="11">
    <location>
        <begin position="331"/>
        <end position="343"/>
    </location>
</feature>
<sequence length="1768" mass="196288">MDKYDTSQLTEFPRFEPESNQSGVSTFFNKLWKFPIFSPNDTGENLQDKPTSDAKQDGSQSDGQSKRDGDDTKTETGSYAVELEGRSLANVLKRISSLVALGSGGGTRYADTELARYWMPDDISRECYECAARFSTLRRRHHCRVCGQIFCSRCCSQRVPGQIFGCADGLRVCNYCCNVVLSYLKENDMTGDISPDLRVLQENLQVKFPDNKSTSSANMGRDNFMFSRDQEERCEVRATPSETIQDVYRQLSFTLPTQQHRYRLVRYNGVWRGCDILQWVMDNTSNKTRVQATQVCQALVAGGHVECVADLPHFADYALYRPTAPPPPLALHHHQHHQHHQHRQPSPEDSSRLVESTSSYCLDLNLDNSSARLIKAPRTEVQSSPSSEEDNPVLEQSEGDTESSKLCKAIEESGEDHLRLLMRQCVAREGLAPSWADVLYPLCQRAAEIITLDMSSNDMDVRNYVQVKKVPGGEPRDSHLVHGVVLTKNVAHRGMPQEINNPTVLLLDCSIAYQRVEGKLTSLEPVLLQEQQYLVRCAARICALRPRVVLVRGAAARGVQDALRGAGVALAARVPERALRRLARAARADRVASVDARIAAPRLGTARRFRVRAYDSKTLMILEGCAEPHLGCCILLRGGSLQELIRVKKVTKFMLLACYNWKLEKAFLADIEATLPEPGMTFDDDADTNSNDKNDFTKSKNDKDEATAVNNDIFSTDDTQPNIDVNESSVNDLTDNDTEKSDVNKISSGNDSNSNENNDSNKKIVSDNDANSNDNDSNKSKFREFDDPLQRAKTYARKTDSEKTFSGVPIQDFSDPLHSTLSVDDDVFLPKEEAKLKADNHTDRWSTDDVVLSMSPNVVIPAPYLATEAGRRCGLRQYLRDALHAAAPAPRPATPRARRVPHAPQHAHAHAHAHARPPTLLTEPHPFIRDPITASADDPAVKAALANYRATGCRLVYNGHKTECPLYEPSVVKKASKELEVETKEKQNESEPLDPLAPENHQRISLLLYSYSNKSANVPDFCVNPWIVTMDMYGRHDISLGAFLQKYCFNPDYKCPSSNCQVPMNQHVRKFVHDDVCITITCNTIGHSNVDKTKEESNKQVSFWSRCGACGAARGARAMSRAALSLSLAAYVRARAAAPRYVRARLCAHPLHAHAHAFVAGLTTACFRYSKIEPYDIQLPPEVIYTNYDTKQMRDALIQQLNDLMLKGHETFSCLTDSEAEKEYQSFKQHTDQIHLALTSAQLQEHTSPAAVVHSLWAASDRLVCGEKMLRDAQDKWAAALAKSAKAHSDNAPVEDKSDLEDSISEGGTESSGTTYTFTDNNTKEAEKDHAGTEEDEEKGDKKTVKQILSQLLSSNQPSQQGGMIISSGLVPVVVQAGDIGSVIAATLASRAYLRAAATATATSTAATTAANSTAAAAAPSRHSTQAELDDADNKDNNSAAGKEKTDGDKNKQAKSNDHFEVLLKDGLLCRVYYAPQFHKLRHMLLAPLSANPHIADEFARRGQPPPAGGRCSCEDGRDKADNRSVCEVEEGFVRSLARCVPWAARGGKSGSTFCKTHDDRYVLKEMTKPEWQQFLEFAPHYFNYVTNCHQNKLPSLLARILGVYSVGGAGGVLVMENVWYGCGPDTKRFDLKGSSRHRLAADTQPLSVLMDENLLNLRWQRQLFVQSAAARVVWAGVERDCGFLAARAVMDYSLLLGLQPRTLVLGVIDYIRTFTWDKKLEHLVKKNLGAGQPTVVSPEEYKQRFCAALRKYFLQCPAHWDHIYNTT</sequence>
<dbReference type="PROSITE" id="PS50178">
    <property type="entry name" value="ZF_FYVE"/>
    <property type="match status" value="1"/>
</dbReference>
<feature type="region of interest" description="Disordered" evidence="11">
    <location>
        <begin position="679"/>
        <end position="790"/>
    </location>
</feature>
<dbReference type="Pfam" id="PF00610">
    <property type="entry name" value="DEP"/>
    <property type="match status" value="1"/>
</dbReference>
<feature type="region of interest" description="Disordered" evidence="11">
    <location>
        <begin position="1285"/>
        <end position="1345"/>
    </location>
</feature>
<protein>
    <recommendedName>
        <fullName evidence="1">1-phosphatidylinositol-3-phosphate 5-kinase</fullName>
        <ecNumber evidence="1">2.7.1.150</ecNumber>
    </recommendedName>
</protein>
<evidence type="ECO:0000313" key="15">
    <source>
        <dbReference type="RefSeq" id="XP_052758943.1"/>
    </source>
</evidence>
<dbReference type="InterPro" id="IPR027409">
    <property type="entry name" value="GroEL-like_apical_dom_sf"/>
</dbReference>
<keyword evidence="4 10" id="KW-0547">Nucleotide-binding</keyword>
<dbReference type="InterPro" id="IPR027484">
    <property type="entry name" value="PInositol-4-P-5-kinase_N"/>
</dbReference>
<dbReference type="CDD" id="cd15725">
    <property type="entry name" value="FYVE_PIKfyve_Fab1"/>
    <property type="match status" value="1"/>
</dbReference>
<feature type="region of interest" description="Disordered" evidence="11">
    <location>
        <begin position="326"/>
        <end position="352"/>
    </location>
</feature>
<dbReference type="InterPro" id="IPR044769">
    <property type="entry name" value="PIKfyve_PIPKc"/>
</dbReference>
<name>A0ABM3N5T4_GALME</name>
<feature type="compositionally biased region" description="Basic and acidic residues" evidence="11">
    <location>
        <begin position="64"/>
        <end position="74"/>
    </location>
</feature>
<feature type="compositionally biased region" description="Low complexity" evidence="11">
    <location>
        <begin position="1305"/>
        <end position="1315"/>
    </location>
</feature>
<dbReference type="InterPro" id="IPR000306">
    <property type="entry name" value="Znf_FYVE"/>
</dbReference>
<dbReference type="SMART" id="SM00049">
    <property type="entry name" value="DEP"/>
    <property type="match status" value="1"/>
</dbReference>
<dbReference type="PANTHER" id="PTHR45748">
    <property type="entry name" value="1-PHOSPHATIDYLINOSITOL 3-PHOSPHATE 5-KINASE-RELATED"/>
    <property type="match status" value="1"/>
</dbReference>
<organism evidence="14 15">
    <name type="scientific">Galleria mellonella</name>
    <name type="common">Greater wax moth</name>
    <dbReference type="NCBI Taxonomy" id="7137"/>
    <lineage>
        <taxon>Eukaryota</taxon>
        <taxon>Metazoa</taxon>
        <taxon>Ecdysozoa</taxon>
        <taxon>Arthropoda</taxon>
        <taxon>Hexapoda</taxon>
        <taxon>Insecta</taxon>
        <taxon>Pterygota</taxon>
        <taxon>Neoptera</taxon>
        <taxon>Endopterygota</taxon>
        <taxon>Lepidoptera</taxon>
        <taxon>Glossata</taxon>
        <taxon>Ditrysia</taxon>
        <taxon>Pyraloidea</taxon>
        <taxon>Pyralidae</taxon>
        <taxon>Galleriinae</taxon>
        <taxon>Galleria</taxon>
    </lineage>
</organism>
<evidence type="ECO:0000256" key="1">
    <source>
        <dbReference type="ARBA" id="ARBA00012009"/>
    </source>
</evidence>
<feature type="compositionally biased region" description="Basic and acidic residues" evidence="11">
    <location>
        <begin position="776"/>
        <end position="790"/>
    </location>
</feature>
<feature type="region of interest" description="Disordered" evidence="11">
    <location>
        <begin position="1413"/>
        <end position="1453"/>
    </location>
</feature>
<feature type="region of interest" description="Disordered" evidence="11">
    <location>
        <begin position="377"/>
        <end position="405"/>
    </location>
</feature>
<feature type="compositionally biased region" description="Basic and acidic residues" evidence="11">
    <location>
        <begin position="46"/>
        <end position="56"/>
    </location>
</feature>
<feature type="compositionally biased region" description="Polar residues" evidence="11">
    <location>
        <begin position="1"/>
        <end position="10"/>
    </location>
</feature>
<evidence type="ECO:0000256" key="5">
    <source>
        <dbReference type="ARBA" id="ARBA00022771"/>
    </source>
</evidence>
<dbReference type="InterPro" id="IPR036390">
    <property type="entry name" value="WH_DNA-bd_sf"/>
</dbReference>
<accession>A0ABM3N5T4</accession>
<evidence type="ECO:0000259" key="13">
    <source>
        <dbReference type="PROSITE" id="PS51455"/>
    </source>
</evidence>
<dbReference type="RefSeq" id="XP_052758943.1">
    <property type="nucleotide sequence ID" value="XM_052902983.1"/>
</dbReference>
<dbReference type="InterPro" id="IPR002498">
    <property type="entry name" value="PInositol-4-P-4/5-kinase_core"/>
</dbReference>
<keyword evidence="6 10" id="KW-0418">Kinase</keyword>
<feature type="region of interest" description="Disordered" evidence="11">
    <location>
        <begin position="39"/>
        <end position="75"/>
    </location>
</feature>
<evidence type="ECO:0000256" key="7">
    <source>
        <dbReference type="ARBA" id="ARBA00022833"/>
    </source>
</evidence>
<dbReference type="GeneID" id="113520079"/>
<evidence type="ECO:0000256" key="8">
    <source>
        <dbReference type="ARBA" id="ARBA00022840"/>
    </source>
</evidence>
<feature type="domain" description="FYVE-type" evidence="12">
    <location>
        <begin position="121"/>
        <end position="176"/>
    </location>
</feature>
<dbReference type="Gene3D" id="1.10.10.10">
    <property type="entry name" value="Winged helix-like DNA-binding domain superfamily/Winged helix DNA-binding domain"/>
    <property type="match status" value="1"/>
</dbReference>
<evidence type="ECO:0000256" key="11">
    <source>
        <dbReference type="SAM" id="MobiDB-lite"/>
    </source>
</evidence>
<dbReference type="PANTHER" id="PTHR45748:SF7">
    <property type="entry name" value="1-PHOSPHATIDYLINOSITOL 3-PHOSPHATE 5-KINASE-RELATED"/>
    <property type="match status" value="1"/>
</dbReference>
<dbReference type="InterPro" id="IPR036388">
    <property type="entry name" value="WH-like_DNA-bd_sf"/>
</dbReference>
<dbReference type="InterPro" id="IPR017455">
    <property type="entry name" value="Znf_FYVE-rel"/>
</dbReference>
<reference evidence="15" key="1">
    <citation type="submission" date="2025-08" db="UniProtKB">
        <authorList>
            <consortium name="RefSeq"/>
        </authorList>
    </citation>
    <scope>IDENTIFICATION</scope>
    <source>
        <tissue evidence="15">Whole larvae</tissue>
    </source>
</reference>
<dbReference type="PROSITE" id="PS51455">
    <property type="entry name" value="PIPK"/>
    <property type="match status" value="1"/>
</dbReference>
<dbReference type="Gene3D" id="3.30.40.10">
    <property type="entry name" value="Zinc/RING finger domain, C3HC4 (zinc finger)"/>
    <property type="match status" value="1"/>
</dbReference>
<dbReference type="Pfam" id="PF00118">
    <property type="entry name" value="Cpn60_TCP1"/>
    <property type="match status" value="1"/>
</dbReference>
<dbReference type="SMART" id="SM00064">
    <property type="entry name" value="FYVE"/>
    <property type="match status" value="1"/>
</dbReference>
<dbReference type="InterPro" id="IPR011011">
    <property type="entry name" value="Znf_FYVE_PHD"/>
</dbReference>
<dbReference type="SUPFAM" id="SSF57903">
    <property type="entry name" value="FYVE/PHD zinc finger"/>
    <property type="match status" value="1"/>
</dbReference>
<dbReference type="SUPFAM" id="SSF52029">
    <property type="entry name" value="GroEL apical domain-like"/>
    <property type="match status" value="1"/>
</dbReference>
<feature type="compositionally biased region" description="Low complexity" evidence="11">
    <location>
        <begin position="747"/>
        <end position="758"/>
    </location>
</feature>
<evidence type="ECO:0000256" key="9">
    <source>
        <dbReference type="PROSITE-ProRule" id="PRU00091"/>
    </source>
</evidence>
<proteinExistence type="predicted"/>
<dbReference type="Gene3D" id="3.30.810.10">
    <property type="entry name" value="2-Layer Sandwich"/>
    <property type="match status" value="1"/>
</dbReference>
<dbReference type="InterPro" id="IPR000591">
    <property type="entry name" value="DEP_dom"/>
</dbReference>
<dbReference type="Proteomes" id="UP001652740">
    <property type="component" value="Unplaced"/>
</dbReference>
<gene>
    <name evidence="15" type="primary">LOC113520079</name>
</gene>
<keyword evidence="5 9" id="KW-0863">Zinc-finger</keyword>
<evidence type="ECO:0000259" key="12">
    <source>
        <dbReference type="PROSITE" id="PS50178"/>
    </source>
</evidence>
<feature type="region of interest" description="Disordered" evidence="11">
    <location>
        <begin position="1"/>
        <end position="22"/>
    </location>
</feature>
<evidence type="ECO:0000256" key="4">
    <source>
        <dbReference type="ARBA" id="ARBA00022741"/>
    </source>
</evidence>
<dbReference type="InterPro" id="IPR013083">
    <property type="entry name" value="Znf_RING/FYVE/PHD"/>
</dbReference>
<evidence type="ECO:0000256" key="10">
    <source>
        <dbReference type="PROSITE-ProRule" id="PRU00781"/>
    </source>
</evidence>
<feature type="compositionally biased region" description="Acidic residues" evidence="11">
    <location>
        <begin position="387"/>
        <end position="401"/>
    </location>
</feature>
<dbReference type="Gene3D" id="3.30.800.10">
    <property type="entry name" value="Phosphatidylinositol Phosphate Kinase II Beta"/>
    <property type="match status" value="1"/>
</dbReference>
<dbReference type="SUPFAM" id="SSF46785">
    <property type="entry name" value="Winged helix' DNA-binding domain"/>
    <property type="match status" value="1"/>
</dbReference>
<feature type="domain" description="PIPK" evidence="13">
    <location>
        <begin position="1452"/>
        <end position="1754"/>
    </location>
</feature>
<evidence type="ECO:0000313" key="14">
    <source>
        <dbReference type="Proteomes" id="UP001652740"/>
    </source>
</evidence>
<dbReference type="Pfam" id="PF01363">
    <property type="entry name" value="FYVE"/>
    <property type="match status" value="1"/>
</dbReference>
<keyword evidence="3" id="KW-0479">Metal-binding</keyword>
<keyword evidence="14" id="KW-1185">Reference proteome</keyword>
<dbReference type="CDD" id="cd17300">
    <property type="entry name" value="PIPKc_PIKfyve"/>
    <property type="match status" value="1"/>
</dbReference>
<dbReference type="InterPro" id="IPR002423">
    <property type="entry name" value="Cpn60/GroEL/TCP-1"/>
</dbReference>
<dbReference type="InterPro" id="IPR027483">
    <property type="entry name" value="PInositol-4-P-4/5-kinase_C_sf"/>
</dbReference>
<dbReference type="Gene3D" id="3.50.7.10">
    <property type="entry name" value="GroEL"/>
    <property type="match status" value="1"/>
</dbReference>
<dbReference type="Pfam" id="PF01504">
    <property type="entry name" value="PIP5K"/>
    <property type="match status" value="2"/>
</dbReference>